<sequence>MTRRLLLTGAAGGVAAMLAPGFGTHPDLDGWDLVRTDRVEGRGTDPVDAVDVVGDLADPAFLARVTGGVDAVVHLAANADPTASWDDLRVPNVDVVAALLATGVPRIVLASSAHAMGQYARPGAPLIDPSWPAAPCCAYGATKAFGEALGRAHAYRTGASVVALRLGATTERPLASSALDGWLGPDDLRQLVARALAADVSYAVCPGISANTRSRWLTHNAIGYHPEQDSETYAGEVPADDSWGLCAGRYGPDDTTLPGALATGRG</sequence>
<evidence type="ECO:0000259" key="1">
    <source>
        <dbReference type="Pfam" id="PF01370"/>
    </source>
</evidence>
<dbReference type="AlphaFoldDB" id="A0A1H1LLX4"/>
<dbReference type="EMBL" id="LT629732">
    <property type="protein sequence ID" value="SDR75377.1"/>
    <property type="molecule type" value="Genomic_DNA"/>
</dbReference>
<feature type="domain" description="NAD-dependent epimerase/dehydratase" evidence="1">
    <location>
        <begin position="6"/>
        <end position="166"/>
    </location>
</feature>
<dbReference type="InterPro" id="IPR020904">
    <property type="entry name" value="Sc_DH/Rdtase_CS"/>
</dbReference>
<dbReference type="SUPFAM" id="SSF51735">
    <property type="entry name" value="NAD(P)-binding Rossmann-fold domains"/>
    <property type="match status" value="1"/>
</dbReference>
<reference evidence="2 3" key="1">
    <citation type="submission" date="2016-10" db="EMBL/GenBank/DDBJ databases">
        <authorList>
            <person name="de Groot N.N."/>
        </authorList>
    </citation>
    <scope>NUCLEOTIDE SEQUENCE [LARGE SCALE GENOMIC DNA]</scope>
    <source>
        <strain evidence="2 3">DSM 22024</strain>
    </source>
</reference>
<dbReference type="InterPro" id="IPR036291">
    <property type="entry name" value="NAD(P)-bd_dom_sf"/>
</dbReference>
<accession>A0A1H1LLX4</accession>
<dbReference type="InterPro" id="IPR001509">
    <property type="entry name" value="Epimerase_deHydtase"/>
</dbReference>
<dbReference type="RefSeq" id="WP_157728155.1">
    <property type="nucleotide sequence ID" value="NZ_LT629732.1"/>
</dbReference>
<dbReference type="Gene3D" id="3.40.50.720">
    <property type="entry name" value="NAD(P)-binding Rossmann-like Domain"/>
    <property type="match status" value="1"/>
</dbReference>
<dbReference type="Proteomes" id="UP000198983">
    <property type="component" value="Chromosome I"/>
</dbReference>
<protein>
    <submittedName>
        <fullName evidence="2">Uronate dehydrogenase</fullName>
    </submittedName>
</protein>
<evidence type="ECO:0000313" key="2">
    <source>
        <dbReference type="EMBL" id="SDR75377.1"/>
    </source>
</evidence>
<keyword evidence="3" id="KW-1185">Reference proteome</keyword>
<organism evidence="2 3">
    <name type="scientific">Actinopolymorpha singaporensis</name>
    <dbReference type="NCBI Taxonomy" id="117157"/>
    <lineage>
        <taxon>Bacteria</taxon>
        <taxon>Bacillati</taxon>
        <taxon>Actinomycetota</taxon>
        <taxon>Actinomycetes</taxon>
        <taxon>Propionibacteriales</taxon>
        <taxon>Actinopolymorphaceae</taxon>
        <taxon>Actinopolymorpha</taxon>
    </lineage>
</organism>
<dbReference type="OrthoDB" id="8770295at2"/>
<dbReference type="STRING" id="117157.SAMN04489717_0407"/>
<dbReference type="Pfam" id="PF01370">
    <property type="entry name" value="Epimerase"/>
    <property type="match status" value="1"/>
</dbReference>
<gene>
    <name evidence="2" type="ORF">SAMN04489717_0407</name>
</gene>
<dbReference type="PROSITE" id="PS00061">
    <property type="entry name" value="ADH_SHORT"/>
    <property type="match status" value="1"/>
</dbReference>
<proteinExistence type="predicted"/>
<name>A0A1H1LLX4_9ACTN</name>
<evidence type="ECO:0000313" key="3">
    <source>
        <dbReference type="Proteomes" id="UP000198983"/>
    </source>
</evidence>